<dbReference type="AlphaFoldDB" id="A0A8I6X4J4"/>
<comment type="catalytic activity">
    <reaction evidence="10">
        <text>an alpha-D-Man-(1-&gt;2)-alpha-D-Man-(1-&gt;2)-alpha-D-Man-(1-&gt;3)-[alpha-D-Man-(1-&gt;6)]-beta-D-Man-(1-&gt;4)-beta-D-GlcNAc-(1-&gt;4)-alpha-D-GlcNAc-diphospho-di-trans,poly-cis-dolichol + a di-trans,poly-cis-dolichyl beta-D-mannosyl phosphate = an alpha-D-Man-(1-&gt;2)-alpha-D-Man-(1-&gt;2)-alpha-D-Man-(1-&gt;3)-[alpha-D-Man-(1-&gt;3)-alpha-D-Man-(1-&gt;6)]-beta-D-Man-(1-&gt;4)-beta-D-GlcNAc-(1-&gt;4)-alpha-D-GlcNAc-diphospho-di-trans,poly-cis-dolichol + a di-trans,poly-cis-dolichyl phosphate + H(+)</text>
        <dbReference type="Rhea" id="RHEA:29527"/>
        <dbReference type="Rhea" id="RHEA-COMP:19498"/>
        <dbReference type="Rhea" id="RHEA-COMP:19501"/>
        <dbReference type="Rhea" id="RHEA-COMP:19516"/>
        <dbReference type="Rhea" id="RHEA-COMP:19517"/>
        <dbReference type="ChEBI" id="CHEBI:15378"/>
        <dbReference type="ChEBI" id="CHEBI:57683"/>
        <dbReference type="ChEBI" id="CHEBI:58211"/>
        <dbReference type="ChEBI" id="CHEBI:132515"/>
        <dbReference type="ChEBI" id="CHEBI:132516"/>
        <dbReference type="EC" id="2.4.1.258"/>
    </reaction>
    <physiologicalReaction direction="left-to-right" evidence="10">
        <dbReference type="Rhea" id="RHEA:29528"/>
    </physiologicalReaction>
</comment>
<dbReference type="Gramene" id="HORVU.MOREX.r3.3HG0233380.1">
    <property type="protein sequence ID" value="HORVU.MOREX.r3.3HG0233380.1"/>
    <property type="gene ID" value="HORVU.MOREX.r3.3HG0233380"/>
</dbReference>
<feature type="transmembrane region" description="Helical" evidence="12">
    <location>
        <begin position="307"/>
        <end position="328"/>
    </location>
</feature>
<evidence type="ECO:0000256" key="4">
    <source>
        <dbReference type="ARBA" id="ARBA00022676"/>
    </source>
</evidence>
<evidence type="ECO:0000256" key="6">
    <source>
        <dbReference type="ARBA" id="ARBA00022692"/>
    </source>
</evidence>
<feature type="transmembrane region" description="Helical" evidence="12">
    <location>
        <begin position="141"/>
        <end position="163"/>
    </location>
</feature>
<dbReference type="EC" id="2.4.1.258" evidence="3"/>
<feature type="compositionally biased region" description="Polar residues" evidence="11">
    <location>
        <begin position="1"/>
        <end position="12"/>
    </location>
</feature>
<dbReference type="Pfam" id="PF05208">
    <property type="entry name" value="ALG3"/>
    <property type="match status" value="1"/>
</dbReference>
<evidence type="ECO:0000256" key="3">
    <source>
        <dbReference type="ARBA" id="ARBA00011964"/>
    </source>
</evidence>
<protein>
    <recommendedName>
        <fullName evidence="3">dolichyl-P-Man:Man5GlcNAc2-PP-dolichol alpha-1,3-mannosyltransferase</fullName>
        <ecNumber evidence="3">2.4.1.258</ecNumber>
    </recommendedName>
</protein>
<feature type="transmembrane region" description="Helical" evidence="12">
    <location>
        <begin position="248"/>
        <end position="269"/>
    </location>
</feature>
<organism evidence="13 14">
    <name type="scientific">Hordeum vulgare subsp. vulgare</name>
    <name type="common">Domesticated barley</name>
    <dbReference type="NCBI Taxonomy" id="112509"/>
    <lineage>
        <taxon>Eukaryota</taxon>
        <taxon>Viridiplantae</taxon>
        <taxon>Streptophyta</taxon>
        <taxon>Embryophyta</taxon>
        <taxon>Tracheophyta</taxon>
        <taxon>Spermatophyta</taxon>
        <taxon>Magnoliopsida</taxon>
        <taxon>Liliopsida</taxon>
        <taxon>Poales</taxon>
        <taxon>Poaceae</taxon>
        <taxon>BOP clade</taxon>
        <taxon>Pooideae</taxon>
        <taxon>Triticodae</taxon>
        <taxon>Triticeae</taxon>
        <taxon>Hordeinae</taxon>
        <taxon>Hordeum</taxon>
    </lineage>
</organism>
<accession>A0A8I6X4J4</accession>
<feature type="transmembrane region" description="Helical" evidence="12">
    <location>
        <begin position="66"/>
        <end position="87"/>
    </location>
</feature>
<evidence type="ECO:0000256" key="8">
    <source>
        <dbReference type="ARBA" id="ARBA00022989"/>
    </source>
</evidence>
<evidence type="ECO:0000256" key="11">
    <source>
        <dbReference type="SAM" id="MobiDB-lite"/>
    </source>
</evidence>
<keyword evidence="7" id="KW-0256">Endoplasmic reticulum</keyword>
<comment type="subcellular location">
    <subcellularLocation>
        <location evidence="1">Endoplasmic reticulum membrane</location>
        <topology evidence="1">Multi-pass membrane protein</topology>
    </subcellularLocation>
</comment>
<evidence type="ECO:0000256" key="2">
    <source>
        <dbReference type="ARBA" id="ARBA00004922"/>
    </source>
</evidence>
<comment type="pathway">
    <text evidence="2">Protein modification; protein glycosylation.</text>
</comment>
<dbReference type="GO" id="GO:0005789">
    <property type="term" value="C:endoplasmic reticulum membrane"/>
    <property type="evidence" value="ECO:0007669"/>
    <property type="project" value="UniProtKB-SubCell"/>
</dbReference>
<keyword evidence="4" id="KW-0328">Glycosyltransferase</keyword>
<dbReference type="PANTHER" id="PTHR12646">
    <property type="entry name" value="NOT56 - RELATED"/>
    <property type="match status" value="1"/>
</dbReference>
<dbReference type="Proteomes" id="UP000011116">
    <property type="component" value="Chromosome 3H"/>
</dbReference>
<keyword evidence="9 12" id="KW-0472">Membrane</keyword>
<evidence type="ECO:0000313" key="13">
    <source>
        <dbReference type="EnsemblPlants" id="HORVU.MOREX.r3.3HG0233380.1"/>
    </source>
</evidence>
<feature type="transmembrane region" description="Helical" evidence="12">
    <location>
        <begin position="190"/>
        <end position="210"/>
    </location>
</feature>
<dbReference type="GO" id="GO:0005783">
    <property type="term" value="C:endoplasmic reticulum"/>
    <property type="evidence" value="ECO:0000318"/>
    <property type="project" value="GO_Central"/>
</dbReference>
<evidence type="ECO:0000256" key="5">
    <source>
        <dbReference type="ARBA" id="ARBA00022679"/>
    </source>
</evidence>
<dbReference type="GO" id="GO:0052925">
    <property type="term" value="F:dol-P-Man:Man(5)GlcNAc(2)-PP-Dol alpha-1,3-mannosyltransferase activity"/>
    <property type="evidence" value="ECO:0000318"/>
    <property type="project" value="GO_Central"/>
</dbReference>
<proteinExistence type="predicted"/>
<feature type="region of interest" description="Disordered" evidence="11">
    <location>
        <begin position="1"/>
        <end position="59"/>
    </location>
</feature>
<sequence length="470" mass="52941">MPTTRNSSTNPTGELLTGRPKSSEPLPGSAAAFASPPASMARARLAKERPASTPGKPADRRRPLRFAAFLLLADAALVALIVAFVPYTKIDWDAYMSQVDAFRDGETDYTKIEGDTGPLVYPAGFLYVYSAIKFLTAGQVFAAQILFGVLYLVNLSLVLLLYVKTEVLPWWALGLLCLSKRVHSIFVLRLFNDCVAMTLLHAAMVLIVYHKWYLGLIIFSGAVSVKMNVLLFAPSLFLLMLKAMSIKGVFLALLGAAGVQILLGIPFLLSHPVEYISRAFNLGRVFIHFWSVNFKFVPEKYFVSKELAIGLLIFHLTTLMVFAHYKWFKHEGGLFHFMHSRFRDAASIQQLISCKPRQSILSKEHIVTVMFVGNFIGIVCARSLHYQFYSWYFYSLPFLLWRTQFPTVVRIILFVAVELCWNVYPSTAYSSLLLFFVHLVILFGLWSSPAEYPYVDKKDKADSKESGKAM</sequence>
<reference evidence="13" key="2">
    <citation type="submission" date="2020-10" db="EMBL/GenBank/DDBJ databases">
        <authorList>
            <person name="Scholz U."/>
            <person name="Mascher M."/>
            <person name="Fiebig A."/>
        </authorList>
    </citation>
    <scope>NUCLEOTIDE SEQUENCE [LARGE SCALE GENOMIC DNA]</scope>
    <source>
        <strain evidence="13">cv. Morex</strain>
    </source>
</reference>
<evidence type="ECO:0000256" key="9">
    <source>
        <dbReference type="ARBA" id="ARBA00023136"/>
    </source>
</evidence>
<feature type="transmembrane region" description="Helical" evidence="12">
    <location>
        <begin position="216"/>
        <end position="241"/>
    </location>
</feature>
<name>A0A8I6X4J4_HORVV</name>
<feature type="transmembrane region" description="Helical" evidence="12">
    <location>
        <begin position="431"/>
        <end position="448"/>
    </location>
</feature>
<reference evidence="14" key="1">
    <citation type="journal article" date="2012" name="Nature">
        <title>A physical, genetic and functional sequence assembly of the barley genome.</title>
        <authorList>
            <consortium name="The International Barley Genome Sequencing Consortium"/>
            <person name="Mayer K.F."/>
            <person name="Waugh R."/>
            <person name="Brown J.W."/>
            <person name="Schulman A."/>
            <person name="Langridge P."/>
            <person name="Platzer M."/>
            <person name="Fincher G.B."/>
            <person name="Muehlbauer G.J."/>
            <person name="Sato K."/>
            <person name="Close T.J."/>
            <person name="Wise R.P."/>
            <person name="Stein N."/>
        </authorList>
    </citation>
    <scope>NUCLEOTIDE SEQUENCE [LARGE SCALE GENOMIC DNA]</scope>
    <source>
        <strain evidence="14">cv. Morex</strain>
    </source>
</reference>
<evidence type="ECO:0000256" key="7">
    <source>
        <dbReference type="ARBA" id="ARBA00022824"/>
    </source>
</evidence>
<keyword evidence="6 12" id="KW-0812">Transmembrane</keyword>
<dbReference type="PANTHER" id="PTHR12646:SF0">
    <property type="entry name" value="DOL-P-MAN:MAN(5)GLCNAC(2)-PP-DOL ALPHA-1,3-MANNOSYLTRANSFERASE"/>
    <property type="match status" value="1"/>
</dbReference>
<evidence type="ECO:0000313" key="14">
    <source>
        <dbReference type="Proteomes" id="UP000011116"/>
    </source>
</evidence>
<keyword evidence="14" id="KW-1185">Reference proteome</keyword>
<evidence type="ECO:0000256" key="10">
    <source>
        <dbReference type="ARBA" id="ARBA00049506"/>
    </source>
</evidence>
<dbReference type="EnsemblPlants" id="HORVU.MOREX.r3.3HG0233380.1">
    <property type="protein sequence ID" value="HORVU.MOREX.r3.3HG0233380.1"/>
    <property type="gene ID" value="HORVU.MOREX.r3.3HG0233380"/>
</dbReference>
<reference evidence="13" key="3">
    <citation type="submission" date="2022-01" db="UniProtKB">
        <authorList>
            <consortium name="EnsemblPlants"/>
        </authorList>
    </citation>
    <scope>IDENTIFICATION</scope>
    <source>
        <strain evidence="13">subsp. vulgare</strain>
    </source>
</reference>
<feature type="transmembrane region" description="Helical" evidence="12">
    <location>
        <begin position="405"/>
        <end position="424"/>
    </location>
</feature>
<feature type="compositionally biased region" description="Low complexity" evidence="11">
    <location>
        <begin position="25"/>
        <end position="43"/>
    </location>
</feature>
<dbReference type="InterPro" id="IPR007873">
    <property type="entry name" value="Glycosyltransferase_ALG3"/>
</dbReference>
<feature type="transmembrane region" description="Helical" evidence="12">
    <location>
        <begin position="365"/>
        <end position="385"/>
    </location>
</feature>
<evidence type="ECO:0000256" key="1">
    <source>
        <dbReference type="ARBA" id="ARBA00004477"/>
    </source>
</evidence>
<evidence type="ECO:0000256" key="12">
    <source>
        <dbReference type="SAM" id="Phobius"/>
    </source>
</evidence>
<keyword evidence="5" id="KW-0808">Transferase</keyword>
<keyword evidence="8 12" id="KW-1133">Transmembrane helix</keyword>